<reference evidence="9 10" key="1">
    <citation type="submission" date="2019-01" db="EMBL/GenBank/DDBJ databases">
        <title>Halorientalis sp. F13-25 a new haloarchaeum isolated from hypersaline water.</title>
        <authorList>
            <person name="Ana D.-V."/>
            <person name="Cristina S.-P."/>
            <person name="Antonio V."/>
        </authorList>
    </citation>
    <scope>NUCLEOTIDE SEQUENCE [LARGE SCALE GENOMIC DNA]</scope>
    <source>
        <strain evidence="9 10">F13-25</strain>
    </source>
</reference>
<keyword evidence="10" id="KW-1185">Reference proteome</keyword>
<comment type="similarity">
    <text evidence="2">Belongs to the methyl-accepting chemotaxis (MCP) protein family.</text>
</comment>
<dbReference type="SMART" id="SM00304">
    <property type="entry name" value="HAMP"/>
    <property type="match status" value="3"/>
</dbReference>
<dbReference type="PROSITE" id="PS50885">
    <property type="entry name" value="HAMP"/>
    <property type="match status" value="2"/>
</dbReference>
<keyword evidence="6" id="KW-1133">Transmembrane helix</keyword>
<dbReference type="EMBL" id="RDFA01000001">
    <property type="protein sequence ID" value="RXK51619.1"/>
    <property type="molecule type" value="Genomic_DNA"/>
</dbReference>
<dbReference type="CDD" id="cd06225">
    <property type="entry name" value="HAMP"/>
    <property type="match status" value="1"/>
</dbReference>
<dbReference type="InterPro" id="IPR004089">
    <property type="entry name" value="MCPsignal_dom"/>
</dbReference>
<feature type="transmembrane region" description="Helical" evidence="6">
    <location>
        <begin position="317"/>
        <end position="336"/>
    </location>
</feature>
<dbReference type="SMART" id="SM00283">
    <property type="entry name" value="MA"/>
    <property type="match status" value="1"/>
</dbReference>
<dbReference type="GO" id="GO:0016020">
    <property type="term" value="C:membrane"/>
    <property type="evidence" value="ECO:0007669"/>
    <property type="project" value="InterPro"/>
</dbReference>
<dbReference type="Pfam" id="PF00015">
    <property type="entry name" value="MCPsignal"/>
    <property type="match status" value="1"/>
</dbReference>
<gene>
    <name evidence="9" type="ORF">EAF64_03030</name>
</gene>
<dbReference type="InterPro" id="IPR003660">
    <property type="entry name" value="HAMP_dom"/>
</dbReference>
<feature type="domain" description="HAMP" evidence="8">
    <location>
        <begin position="450"/>
        <end position="503"/>
    </location>
</feature>
<evidence type="ECO:0000256" key="1">
    <source>
        <dbReference type="ARBA" id="ARBA00023224"/>
    </source>
</evidence>
<feature type="coiled-coil region" evidence="4">
    <location>
        <begin position="424"/>
        <end position="458"/>
    </location>
</feature>
<keyword evidence="6" id="KW-0812">Transmembrane</keyword>
<proteinExistence type="inferred from homology"/>
<feature type="region of interest" description="Disordered" evidence="5">
    <location>
        <begin position="802"/>
        <end position="837"/>
    </location>
</feature>
<dbReference type="Proteomes" id="UP000289691">
    <property type="component" value="Unassembled WGS sequence"/>
</dbReference>
<evidence type="ECO:0000256" key="2">
    <source>
        <dbReference type="ARBA" id="ARBA00029447"/>
    </source>
</evidence>
<dbReference type="PANTHER" id="PTHR32089">
    <property type="entry name" value="METHYL-ACCEPTING CHEMOTAXIS PROTEIN MCPB"/>
    <property type="match status" value="1"/>
</dbReference>
<dbReference type="CDD" id="cd11386">
    <property type="entry name" value="MCP_signal"/>
    <property type="match status" value="1"/>
</dbReference>
<sequence>MGAEGIIARVAASRTMGPPEKLAGIARRFRGVVPDAVRDSYWRKFLLGLCGVTLLTGLVGLYTYAAVGQAVTADTDDELTTVATAKATELKQWRKQRKLLAGMLSNSRILEAGDSGTVGPYLNTRKAHFPTDVHAIHYVETNSKTVLASTSPVFESQTIDGSATPWADRNHSFTNSSSVHVSRPYRGTGGTPVVAFLSPVPRTDRVAVLTVSLKAVSERLDTSVTDGRTVVVNERGTVAFDQSTANTLATYGNGSGVPAAVEAGLAGRVDVRTGGVNDTDRDVLVAHAPVNGTGWALLVRTPTESAYTLRSLVSSHLLVLLVVVFCGLGLIGLTLGRNTARELSDLADTAGAIARGETDVTVQETDRRDEVGAVIDSFRATRSYLVTVAEQADALAHQNFEAPVLDERVPGDLGDSLDTMAGDLETLVTDLESARAEAESARADAERLTAHLEAQADEFADVMARAAEGDFTERLDADGHSEAMSEIATACNAMLDELETTVGEIQGFAATVGDASDRVVDRADDVAAASEQVATAIESIDQGAGEQADRLQSITDEMSELSATVQEVAAAADDAATVTADAAEDGERGAKLASEAVRTLDDIESTADETVAAIAALESEMDEIVEIVDLIDDVAEQTNVLALNASIEAARAGEAGEGFAVVADEVKQLATRTRAATDDIETRVARLQTRTDATATDVREMQSSLTEGIETVESALKSLERLGDRVQRANESVQSISDATDEQATASQDVVSMVEAVTEIGERTAADANQAADAVATQSDQIERIASSADRLSADAADLRTELDRFETDADPSQPANEPLDTVSANTAERSADADDD</sequence>
<keyword evidence="4" id="KW-0175">Coiled coil</keyword>
<feature type="domain" description="Methyl-accepting transducer" evidence="7">
    <location>
        <begin position="522"/>
        <end position="758"/>
    </location>
</feature>
<evidence type="ECO:0000313" key="10">
    <source>
        <dbReference type="Proteomes" id="UP000289691"/>
    </source>
</evidence>
<dbReference type="PROSITE" id="PS50111">
    <property type="entry name" value="CHEMOTAXIS_TRANSDUC_2"/>
    <property type="match status" value="1"/>
</dbReference>
<feature type="domain" description="HAMP" evidence="8">
    <location>
        <begin position="337"/>
        <end position="390"/>
    </location>
</feature>
<evidence type="ECO:0000256" key="3">
    <source>
        <dbReference type="PROSITE-ProRule" id="PRU00284"/>
    </source>
</evidence>
<dbReference type="PANTHER" id="PTHR32089:SF112">
    <property type="entry name" value="LYSOZYME-LIKE PROTEIN-RELATED"/>
    <property type="match status" value="1"/>
</dbReference>
<evidence type="ECO:0000256" key="4">
    <source>
        <dbReference type="SAM" id="Coils"/>
    </source>
</evidence>
<protein>
    <submittedName>
        <fullName evidence="9">Methyl-accepting chemotaxis protein</fullName>
    </submittedName>
</protein>
<evidence type="ECO:0000256" key="5">
    <source>
        <dbReference type="SAM" id="MobiDB-lite"/>
    </source>
</evidence>
<keyword evidence="1 3" id="KW-0807">Transducer</keyword>
<evidence type="ECO:0000259" key="7">
    <source>
        <dbReference type="PROSITE" id="PS50111"/>
    </source>
</evidence>
<dbReference type="Pfam" id="PF00672">
    <property type="entry name" value="HAMP"/>
    <property type="match status" value="1"/>
</dbReference>
<dbReference type="SUPFAM" id="SSF158472">
    <property type="entry name" value="HAMP domain-like"/>
    <property type="match status" value="1"/>
</dbReference>
<dbReference type="Gene3D" id="6.10.340.10">
    <property type="match status" value="1"/>
</dbReference>
<comment type="caution">
    <text evidence="9">The sequence shown here is derived from an EMBL/GenBank/DDBJ whole genome shotgun (WGS) entry which is preliminary data.</text>
</comment>
<dbReference type="AlphaFoldDB" id="A0A498KZX3"/>
<accession>A0A498KZX3</accession>
<organism evidence="9 10">
    <name type="scientific">Halorientalis pallida</name>
    <dbReference type="NCBI Taxonomy" id="2479928"/>
    <lineage>
        <taxon>Archaea</taxon>
        <taxon>Methanobacteriati</taxon>
        <taxon>Methanobacteriota</taxon>
        <taxon>Stenosarchaea group</taxon>
        <taxon>Halobacteria</taxon>
        <taxon>Halobacteriales</taxon>
        <taxon>Haloarculaceae</taxon>
        <taxon>Halorientalis</taxon>
    </lineage>
</organism>
<evidence type="ECO:0000313" key="9">
    <source>
        <dbReference type="EMBL" id="RXK51619.1"/>
    </source>
</evidence>
<feature type="coiled-coil region" evidence="4">
    <location>
        <begin position="712"/>
        <end position="739"/>
    </location>
</feature>
<keyword evidence="6" id="KW-0472">Membrane</keyword>
<dbReference type="Gene3D" id="6.10.250.1910">
    <property type="match status" value="1"/>
</dbReference>
<dbReference type="GO" id="GO:0007165">
    <property type="term" value="P:signal transduction"/>
    <property type="evidence" value="ECO:0007669"/>
    <property type="project" value="UniProtKB-KW"/>
</dbReference>
<evidence type="ECO:0000259" key="8">
    <source>
        <dbReference type="PROSITE" id="PS50885"/>
    </source>
</evidence>
<dbReference type="SUPFAM" id="SSF58104">
    <property type="entry name" value="Methyl-accepting chemotaxis protein (MCP) signaling domain"/>
    <property type="match status" value="1"/>
</dbReference>
<dbReference type="Gene3D" id="1.10.287.950">
    <property type="entry name" value="Methyl-accepting chemotaxis protein"/>
    <property type="match status" value="1"/>
</dbReference>
<evidence type="ECO:0000256" key="6">
    <source>
        <dbReference type="SAM" id="Phobius"/>
    </source>
</evidence>
<feature type="transmembrane region" description="Helical" evidence="6">
    <location>
        <begin position="45"/>
        <end position="65"/>
    </location>
</feature>
<name>A0A498KZX3_9EURY</name>